<dbReference type="AlphaFoldDB" id="A0AAU6WT69"/>
<evidence type="ECO:0000313" key="1">
    <source>
        <dbReference type="EMBL" id="XAO75581.1"/>
    </source>
</evidence>
<dbReference type="Proteomes" id="UP001463665">
    <property type="component" value="Chromosome"/>
</dbReference>
<reference evidence="1 2" key="1">
    <citation type="submission" date="2024-04" db="EMBL/GenBank/DDBJ databases">
        <title>Genome sequencing and assembly of rice foliar adapted Chryseobacterium endophyticum OsEnb-ALM-A6.</title>
        <authorList>
            <person name="Kumar S."/>
            <person name="Javed M."/>
            <person name="Chouhan V."/>
            <person name="Charishma K."/>
            <person name="Patel A."/>
            <person name="Kumar M."/>
            <person name="Sahu K.P."/>
            <person name="Kumar A."/>
        </authorList>
    </citation>
    <scope>NUCLEOTIDE SEQUENCE [LARGE SCALE GENOMIC DNA]</scope>
    <source>
        <strain evidence="1 2">OsEnb-ALM-A6</strain>
    </source>
</reference>
<protein>
    <submittedName>
        <fullName evidence="1">Uncharacterized protein</fullName>
    </submittedName>
</protein>
<name>A0AAU6WT69_9FLAO</name>
<dbReference type="EMBL" id="CP154834">
    <property type="protein sequence ID" value="XAO75581.1"/>
    <property type="molecule type" value="Genomic_DNA"/>
</dbReference>
<evidence type="ECO:0000313" key="2">
    <source>
        <dbReference type="Proteomes" id="UP001463665"/>
    </source>
</evidence>
<accession>A0AAU6WT69</accession>
<sequence>MGAIRGFINKNDQADSLVKEQNAHLDSLSEMANIKVNLFKEIINDRLINAGTGTDKTVPITQIQDFISNLNTLKSYGFHFCRDYKQTVEYYVITNCG</sequence>
<organism evidence="1 2">
    <name type="scientific">Chryseobacterium endophyticum</name>
    <dbReference type="NCBI Taxonomy" id="1854762"/>
    <lineage>
        <taxon>Bacteria</taxon>
        <taxon>Pseudomonadati</taxon>
        <taxon>Bacteroidota</taxon>
        <taxon>Flavobacteriia</taxon>
        <taxon>Flavobacteriales</taxon>
        <taxon>Weeksellaceae</taxon>
        <taxon>Chryseobacterium group</taxon>
        <taxon>Chryseobacterium</taxon>
    </lineage>
</organism>
<proteinExistence type="predicted"/>
<keyword evidence="2" id="KW-1185">Reference proteome</keyword>
<dbReference type="RefSeq" id="WP_294333490.1">
    <property type="nucleotide sequence ID" value="NZ_CP154834.1"/>
</dbReference>
<gene>
    <name evidence="1" type="ORF">AAFP95_06685</name>
</gene>